<dbReference type="OrthoDB" id="1523051at2"/>
<name>A0A423PK73_9GAMM</name>
<dbReference type="GO" id="GO:0004803">
    <property type="term" value="F:transposase activity"/>
    <property type="evidence" value="ECO:0007669"/>
    <property type="project" value="InterPro"/>
</dbReference>
<protein>
    <submittedName>
        <fullName evidence="2">Pilus assembly protein</fullName>
    </submittedName>
</protein>
<keyword evidence="3" id="KW-1185">Reference proteome</keyword>
<dbReference type="InParanoid" id="A0A423PK73"/>
<evidence type="ECO:0000313" key="2">
    <source>
        <dbReference type="EMBL" id="ROO25983.1"/>
    </source>
</evidence>
<sequence length="129" mass="14109">QDRDLLESIPGVGPKVSVRLMATLRSRLFDSARQAAAFVGLVPVPHESGSSVRGRPRLSKAGAPALRRRLYMAAVVSLRYNPDIAAQYHRLTARGQSKMSALGAAMRKLVHIAFGVLKHQQPYQPQIAQ</sequence>
<evidence type="ECO:0000259" key="1">
    <source>
        <dbReference type="Pfam" id="PF02371"/>
    </source>
</evidence>
<dbReference type="Proteomes" id="UP000285310">
    <property type="component" value="Unassembled WGS sequence"/>
</dbReference>
<dbReference type="GO" id="GO:0003677">
    <property type="term" value="F:DNA binding"/>
    <property type="evidence" value="ECO:0007669"/>
    <property type="project" value="InterPro"/>
</dbReference>
<dbReference type="AlphaFoldDB" id="A0A423PK73"/>
<organism evidence="2 3">
    <name type="scientific">Salinisphaera japonica YTM-1</name>
    <dbReference type="NCBI Taxonomy" id="1209778"/>
    <lineage>
        <taxon>Bacteria</taxon>
        <taxon>Pseudomonadati</taxon>
        <taxon>Pseudomonadota</taxon>
        <taxon>Gammaproteobacteria</taxon>
        <taxon>Salinisphaerales</taxon>
        <taxon>Salinisphaeraceae</taxon>
        <taxon>Salinisphaera</taxon>
    </lineage>
</organism>
<dbReference type="EMBL" id="AYKG01000040">
    <property type="protein sequence ID" value="ROO25983.1"/>
    <property type="molecule type" value="Genomic_DNA"/>
</dbReference>
<dbReference type="InterPro" id="IPR003346">
    <property type="entry name" value="Transposase_20"/>
</dbReference>
<dbReference type="Pfam" id="PF02371">
    <property type="entry name" value="Transposase_20"/>
    <property type="match status" value="1"/>
</dbReference>
<reference evidence="2 3" key="1">
    <citation type="submission" date="2013-10" db="EMBL/GenBank/DDBJ databases">
        <title>Salinisphaera japonica YTM-1 Genome Sequencing.</title>
        <authorList>
            <person name="Lai Q."/>
            <person name="Li C."/>
            <person name="Shao Z."/>
        </authorList>
    </citation>
    <scope>NUCLEOTIDE SEQUENCE [LARGE SCALE GENOMIC DNA]</scope>
    <source>
        <strain evidence="2 3">YTM-1</strain>
    </source>
</reference>
<evidence type="ECO:0000313" key="3">
    <source>
        <dbReference type="Proteomes" id="UP000285310"/>
    </source>
</evidence>
<dbReference type="PANTHER" id="PTHR33055:SF3">
    <property type="entry name" value="PUTATIVE TRANSPOSASE FOR IS117-RELATED"/>
    <property type="match status" value="1"/>
</dbReference>
<proteinExistence type="predicted"/>
<accession>A0A423PK73</accession>
<dbReference type="RefSeq" id="WP_148070967.1">
    <property type="nucleotide sequence ID" value="NZ_AYKG01000040.1"/>
</dbReference>
<dbReference type="PANTHER" id="PTHR33055">
    <property type="entry name" value="TRANSPOSASE FOR INSERTION SEQUENCE ELEMENT IS1111A"/>
    <property type="match status" value="1"/>
</dbReference>
<feature type="domain" description="Transposase IS116/IS110/IS902 C-terminal" evidence="1">
    <location>
        <begin position="4"/>
        <end position="89"/>
    </location>
</feature>
<dbReference type="InterPro" id="IPR047650">
    <property type="entry name" value="Transpos_IS110"/>
</dbReference>
<feature type="non-terminal residue" evidence="2">
    <location>
        <position position="1"/>
    </location>
</feature>
<dbReference type="GO" id="GO:0006313">
    <property type="term" value="P:DNA transposition"/>
    <property type="evidence" value="ECO:0007669"/>
    <property type="project" value="InterPro"/>
</dbReference>
<gene>
    <name evidence="2" type="ORF">SAJA_11825</name>
</gene>
<comment type="caution">
    <text evidence="2">The sequence shown here is derived from an EMBL/GenBank/DDBJ whole genome shotgun (WGS) entry which is preliminary data.</text>
</comment>